<evidence type="ECO:0000313" key="3">
    <source>
        <dbReference type="EMBL" id="SDY76807.1"/>
    </source>
</evidence>
<dbReference type="Pfam" id="PF01243">
    <property type="entry name" value="PNPOx_N"/>
    <property type="match status" value="1"/>
</dbReference>
<dbReference type="InterPro" id="IPR019920">
    <property type="entry name" value="F420-binding_dom_put"/>
</dbReference>
<accession>A0A1H3MJA9</accession>
<dbReference type="Proteomes" id="UP000198891">
    <property type="component" value="Unassembled WGS sequence"/>
</dbReference>
<dbReference type="InterPro" id="IPR052019">
    <property type="entry name" value="F420H2_bilvrd_red/Heme_oxyg"/>
</dbReference>
<reference evidence="3 4" key="1">
    <citation type="submission" date="2016-10" db="EMBL/GenBank/DDBJ databases">
        <authorList>
            <person name="de Groot N.N."/>
        </authorList>
    </citation>
    <scope>NUCLEOTIDE SEQUENCE [LARGE SCALE GENOMIC DNA]</scope>
    <source>
        <strain evidence="3 4">CGMCC 4.3491</strain>
    </source>
</reference>
<protein>
    <submittedName>
        <fullName evidence="3">PPOX class probable F420-dependent enzyme</fullName>
    </submittedName>
</protein>
<feature type="domain" description="Pyridoxamine 5'-phosphate oxidase N-terminal" evidence="2">
    <location>
        <begin position="6"/>
        <end position="118"/>
    </location>
</feature>
<dbReference type="InterPro" id="IPR011576">
    <property type="entry name" value="Pyridox_Oxase_N"/>
</dbReference>
<dbReference type="STRING" id="381665.SAMN05216554_1451"/>
<dbReference type="RefSeq" id="WP_092550717.1">
    <property type="nucleotide sequence ID" value="NZ_FNPZ01000001.1"/>
</dbReference>
<keyword evidence="4" id="KW-1185">Reference proteome</keyword>
<keyword evidence="1" id="KW-0560">Oxidoreductase</keyword>
<dbReference type="NCBIfam" id="TIGR03618">
    <property type="entry name" value="Rv1155_F420"/>
    <property type="match status" value="1"/>
</dbReference>
<dbReference type="InterPro" id="IPR012349">
    <property type="entry name" value="Split_barrel_FMN-bd"/>
</dbReference>
<dbReference type="GO" id="GO:0016627">
    <property type="term" value="F:oxidoreductase activity, acting on the CH-CH group of donors"/>
    <property type="evidence" value="ECO:0007669"/>
    <property type="project" value="TreeGrafter"/>
</dbReference>
<dbReference type="GO" id="GO:0005829">
    <property type="term" value="C:cytosol"/>
    <property type="evidence" value="ECO:0007669"/>
    <property type="project" value="TreeGrafter"/>
</dbReference>
<organism evidence="3 4">
    <name type="scientific">Herbiconiux ginsengi</name>
    <dbReference type="NCBI Taxonomy" id="381665"/>
    <lineage>
        <taxon>Bacteria</taxon>
        <taxon>Bacillati</taxon>
        <taxon>Actinomycetota</taxon>
        <taxon>Actinomycetes</taxon>
        <taxon>Micrococcales</taxon>
        <taxon>Microbacteriaceae</taxon>
        <taxon>Herbiconiux</taxon>
    </lineage>
</organism>
<evidence type="ECO:0000256" key="1">
    <source>
        <dbReference type="ARBA" id="ARBA00023002"/>
    </source>
</evidence>
<dbReference type="PANTHER" id="PTHR35176:SF1">
    <property type="entry name" value="F420H(2)-DEPENDENT BILIVERDIN REDUCTASE"/>
    <property type="match status" value="1"/>
</dbReference>
<dbReference type="SUPFAM" id="SSF50475">
    <property type="entry name" value="FMN-binding split barrel"/>
    <property type="match status" value="1"/>
</dbReference>
<dbReference type="GO" id="GO:0070967">
    <property type="term" value="F:coenzyme F420 binding"/>
    <property type="evidence" value="ECO:0007669"/>
    <property type="project" value="TreeGrafter"/>
</dbReference>
<proteinExistence type="predicted"/>
<dbReference type="PANTHER" id="PTHR35176">
    <property type="entry name" value="HEME OXYGENASE HI_0854-RELATED"/>
    <property type="match status" value="1"/>
</dbReference>
<gene>
    <name evidence="3" type="ORF">SAMN05216554_1451</name>
</gene>
<evidence type="ECO:0000313" key="4">
    <source>
        <dbReference type="Proteomes" id="UP000198891"/>
    </source>
</evidence>
<dbReference type="OrthoDB" id="4551790at2"/>
<dbReference type="EMBL" id="FNPZ01000001">
    <property type="protein sequence ID" value="SDY76807.1"/>
    <property type="molecule type" value="Genomic_DNA"/>
</dbReference>
<sequence length="137" mass="14861">MSLLSAEGAEFVRDRHLATLSTLLADGSPHVVPVGFTFDGTTVRIITNGPSQKVRNVQRDGRASVSQLDGARWLTLSGTARILDDPSSVADAVARYAVRYRQPRENPERVVIAIEVTRAMGSSGMLLPREERSTPTS</sequence>
<name>A0A1H3MJA9_9MICO</name>
<evidence type="ECO:0000259" key="2">
    <source>
        <dbReference type="Pfam" id="PF01243"/>
    </source>
</evidence>
<dbReference type="Gene3D" id="2.30.110.10">
    <property type="entry name" value="Electron Transport, Fmn-binding Protein, Chain A"/>
    <property type="match status" value="1"/>
</dbReference>
<dbReference type="AlphaFoldDB" id="A0A1H3MJA9"/>